<keyword evidence="14" id="KW-0812">Transmembrane</keyword>
<evidence type="ECO:0000256" key="14">
    <source>
        <dbReference type="SAM" id="Phobius"/>
    </source>
</evidence>
<sequence length="919" mass="101391">MALLGRLAPRWPLLLAAIFCVYTLILLWNIFAAQDLLRSAADTRLVADSQRRAIAVTDFTAERRNSAVDLAESHEIEAYLINLALGMSLQYGLNTNLDAIEQRFRRHCEQKTLRGSPLYERILYRDEKGETLVDLQPDAPSVDLPAGFEHESTVSIQTDSHRLIASAPVIHKGVYKGVVITVGTLDQLAWLLISSGDEETSSARYQELLVGPNGLVIAPPGSEIAVDSELAQALARLPEDTLLPIGADPDRRTDRRGARRADAPADLDGMLAVRSAVAGTPLSLLTLMTEASVYGHLSSRLFLYTLGAFPFVLLFAAVGFDRMRLRAILFEEKYARSDRLRDRLEHQNQRLSEEIARREALERDLLDNTRRLEEMAESLKTSVARAEDASRAKSEFLAAMSHEIRTPMNGIIGMTELALETPLTEEQRDYLVVVKSSADGLLIIINDILDFSKIEAGKLAVESIDLDLHALVTEIMRSLRLKAREKPLELLSELAPGVPRRLIGDPGRLRQILVNLLNNAIKFTEQGEVALCVDARPIAEDRVEVHFAVRDTGIGISAENQKRIFDAFSQEDGSITRRFGGTGLGLTISNRLAALMGGRIWVESTLGEGSTFHVTLPLGVGDSNIAAQQPPELREKRVLLVDDNAVNRRILCRMLVQWGMQVTEARNGRECLAVVADPDIRAFDLLLLDYEMPDLDGFAVVSALTRIQRTQHLEMIMLSSGVIPGHSERCRDLGIRALLAKPVASDELLKAVQNALGERARDTAHASPPVPPVPPAPQSPRQDTTPLKILLAEDNPVNQKLMIRLLGKWGHEVTLANNGREALDQVERNTFDLVLMDMQMPVMGGLEATQLIRERERADPTAVRIPIHALTAAALPEERAAALACGVDGYLTKPLERRELLALLERLSMAPSERVDAPA</sequence>
<evidence type="ECO:0000256" key="11">
    <source>
        <dbReference type="PROSITE-ProRule" id="PRU00169"/>
    </source>
</evidence>
<gene>
    <name evidence="17" type="ORF">ThimaDRAFT_4325</name>
</gene>
<dbReference type="PANTHER" id="PTHR45339">
    <property type="entry name" value="HYBRID SIGNAL TRANSDUCTION HISTIDINE KINASE J"/>
    <property type="match status" value="1"/>
</dbReference>
<dbReference type="SMART" id="SM00388">
    <property type="entry name" value="HisKA"/>
    <property type="match status" value="1"/>
</dbReference>
<keyword evidence="4" id="KW-0808">Transferase</keyword>
<dbReference type="InterPro" id="IPR011006">
    <property type="entry name" value="CheY-like_superfamily"/>
</dbReference>
<evidence type="ECO:0000256" key="4">
    <source>
        <dbReference type="ARBA" id="ARBA00022679"/>
    </source>
</evidence>
<evidence type="ECO:0000256" key="12">
    <source>
        <dbReference type="SAM" id="Coils"/>
    </source>
</evidence>
<dbReference type="InterPro" id="IPR036097">
    <property type="entry name" value="HisK_dim/P_sf"/>
</dbReference>
<keyword evidence="12" id="KW-0175">Coiled coil</keyword>
<feature type="transmembrane region" description="Helical" evidence="14">
    <location>
        <begin position="301"/>
        <end position="320"/>
    </location>
</feature>
<keyword evidence="14" id="KW-0472">Membrane</keyword>
<dbReference type="SUPFAM" id="SSF55874">
    <property type="entry name" value="ATPase domain of HSP90 chaperone/DNA topoisomerase II/histidine kinase"/>
    <property type="match status" value="1"/>
</dbReference>
<protein>
    <recommendedName>
        <fullName evidence="10">Sensory/regulatory protein RpfC</fullName>
        <ecNumber evidence="2">2.7.13.3</ecNumber>
    </recommendedName>
</protein>
<dbReference type="Gene3D" id="1.10.287.130">
    <property type="match status" value="1"/>
</dbReference>
<feature type="modified residue" description="4-aspartylphosphate" evidence="11">
    <location>
        <position position="689"/>
    </location>
</feature>
<dbReference type="GO" id="GO:0005524">
    <property type="term" value="F:ATP binding"/>
    <property type="evidence" value="ECO:0007669"/>
    <property type="project" value="UniProtKB-KW"/>
</dbReference>
<dbReference type="InterPro" id="IPR003594">
    <property type="entry name" value="HATPase_dom"/>
</dbReference>
<keyword evidence="6 17" id="KW-0418">Kinase</keyword>
<feature type="region of interest" description="Disordered" evidence="13">
    <location>
        <begin position="759"/>
        <end position="783"/>
    </location>
</feature>
<dbReference type="FunFam" id="1.10.287.130:FF:000002">
    <property type="entry name" value="Two-component osmosensing histidine kinase"/>
    <property type="match status" value="1"/>
</dbReference>
<reference evidence="17 18" key="1">
    <citation type="submission" date="2011-06" db="EMBL/GenBank/DDBJ databases">
        <title>The draft genome of Thiocapsa marina 5811.</title>
        <authorList>
            <consortium name="US DOE Joint Genome Institute (JGI-PGF)"/>
            <person name="Lucas S."/>
            <person name="Han J."/>
            <person name="Cheng J.-F."/>
            <person name="Goodwin L."/>
            <person name="Pitluck S."/>
            <person name="Peters L."/>
            <person name="Land M.L."/>
            <person name="Hauser L."/>
            <person name="Vogl K."/>
            <person name="Liu Z."/>
            <person name="Imhoff J."/>
            <person name="Thiel V."/>
            <person name="Frigaard N.-U."/>
            <person name="Bryant D."/>
            <person name="Woyke T.J."/>
        </authorList>
    </citation>
    <scope>NUCLEOTIDE SEQUENCE [LARGE SCALE GENOMIC DNA]</scope>
    <source>
        <strain evidence="17 18">5811</strain>
    </source>
</reference>
<keyword evidence="3 11" id="KW-0597">Phosphoprotein</keyword>
<dbReference type="EMBL" id="AFWV01000018">
    <property type="protein sequence ID" value="EGV16380.1"/>
    <property type="molecule type" value="Genomic_DNA"/>
</dbReference>
<evidence type="ECO:0000256" key="2">
    <source>
        <dbReference type="ARBA" id="ARBA00012438"/>
    </source>
</evidence>
<dbReference type="SUPFAM" id="SSF47384">
    <property type="entry name" value="Homodimeric domain of signal transducing histidine kinase"/>
    <property type="match status" value="1"/>
</dbReference>
<keyword evidence="8" id="KW-0902">Two-component regulatory system</keyword>
<dbReference type="EC" id="2.7.13.3" evidence="2"/>
<evidence type="ECO:0000256" key="7">
    <source>
        <dbReference type="ARBA" id="ARBA00022840"/>
    </source>
</evidence>
<feature type="modified residue" description="4-aspartylphosphate" evidence="11">
    <location>
        <position position="837"/>
    </location>
</feature>
<dbReference type="Pfam" id="PF02518">
    <property type="entry name" value="HATPase_c"/>
    <property type="match status" value="1"/>
</dbReference>
<keyword evidence="5" id="KW-0547">Nucleotide-binding</keyword>
<name>F9UHC2_9GAMM</name>
<dbReference type="STRING" id="768671.ThimaDRAFT_4325"/>
<dbReference type="eggNOG" id="COG0642">
    <property type="taxonomic scope" value="Bacteria"/>
</dbReference>
<evidence type="ECO:0000256" key="6">
    <source>
        <dbReference type="ARBA" id="ARBA00022777"/>
    </source>
</evidence>
<dbReference type="InterPro" id="IPR005467">
    <property type="entry name" value="His_kinase_dom"/>
</dbReference>
<keyword evidence="14" id="KW-1133">Transmembrane helix</keyword>
<dbReference type="SUPFAM" id="SSF52172">
    <property type="entry name" value="CheY-like"/>
    <property type="match status" value="2"/>
</dbReference>
<dbReference type="PROSITE" id="PS50110">
    <property type="entry name" value="RESPONSE_REGULATORY"/>
    <property type="match status" value="2"/>
</dbReference>
<feature type="domain" description="Response regulatory" evidence="16">
    <location>
        <begin position="788"/>
        <end position="908"/>
    </location>
</feature>
<feature type="domain" description="Response regulatory" evidence="16">
    <location>
        <begin position="637"/>
        <end position="756"/>
    </location>
</feature>
<evidence type="ECO:0000313" key="18">
    <source>
        <dbReference type="Proteomes" id="UP000005459"/>
    </source>
</evidence>
<dbReference type="PRINTS" id="PR00344">
    <property type="entry name" value="BCTRLSENSOR"/>
</dbReference>
<dbReference type="SMART" id="SM00448">
    <property type="entry name" value="REC"/>
    <property type="match status" value="2"/>
</dbReference>
<dbReference type="PATRIC" id="fig|768671.3.peg.4560"/>
<dbReference type="CDD" id="cd00082">
    <property type="entry name" value="HisKA"/>
    <property type="match status" value="1"/>
</dbReference>
<comment type="catalytic activity">
    <reaction evidence="1">
        <text>ATP + protein L-histidine = ADP + protein N-phospho-L-histidine.</text>
        <dbReference type="EC" id="2.7.13.3"/>
    </reaction>
</comment>
<comment type="subunit">
    <text evidence="9">At low DSF concentrations, interacts with RpfF.</text>
</comment>
<dbReference type="OrthoDB" id="5563233at2"/>
<proteinExistence type="predicted"/>
<evidence type="ECO:0000256" key="13">
    <source>
        <dbReference type="SAM" id="MobiDB-lite"/>
    </source>
</evidence>
<accession>F9UHC2</accession>
<feature type="domain" description="Histidine kinase" evidence="15">
    <location>
        <begin position="399"/>
        <end position="620"/>
    </location>
</feature>
<evidence type="ECO:0000259" key="15">
    <source>
        <dbReference type="PROSITE" id="PS50109"/>
    </source>
</evidence>
<evidence type="ECO:0000256" key="8">
    <source>
        <dbReference type="ARBA" id="ARBA00023012"/>
    </source>
</evidence>
<dbReference type="AlphaFoldDB" id="F9UHC2"/>
<evidence type="ECO:0000256" key="10">
    <source>
        <dbReference type="ARBA" id="ARBA00068150"/>
    </source>
</evidence>
<dbReference type="InterPro" id="IPR003661">
    <property type="entry name" value="HisK_dim/P_dom"/>
</dbReference>
<keyword evidence="18" id="KW-1185">Reference proteome</keyword>
<evidence type="ECO:0000313" key="17">
    <source>
        <dbReference type="EMBL" id="EGV16380.1"/>
    </source>
</evidence>
<organism evidence="17 18">
    <name type="scientific">Thiocapsa marina 5811</name>
    <dbReference type="NCBI Taxonomy" id="768671"/>
    <lineage>
        <taxon>Bacteria</taxon>
        <taxon>Pseudomonadati</taxon>
        <taxon>Pseudomonadota</taxon>
        <taxon>Gammaproteobacteria</taxon>
        <taxon>Chromatiales</taxon>
        <taxon>Chromatiaceae</taxon>
        <taxon>Thiocapsa</taxon>
    </lineage>
</organism>
<dbReference type="InterPro" id="IPR004358">
    <property type="entry name" value="Sig_transdc_His_kin-like_C"/>
</dbReference>
<evidence type="ECO:0000256" key="3">
    <source>
        <dbReference type="ARBA" id="ARBA00022553"/>
    </source>
</evidence>
<dbReference type="Gene3D" id="3.30.565.10">
    <property type="entry name" value="Histidine kinase-like ATPase, C-terminal domain"/>
    <property type="match status" value="1"/>
</dbReference>
<dbReference type="InterPro" id="IPR001789">
    <property type="entry name" value="Sig_transdc_resp-reg_receiver"/>
</dbReference>
<evidence type="ECO:0000256" key="5">
    <source>
        <dbReference type="ARBA" id="ARBA00022741"/>
    </source>
</evidence>
<feature type="coiled-coil region" evidence="12">
    <location>
        <begin position="334"/>
        <end position="389"/>
    </location>
</feature>
<dbReference type="CDD" id="cd16922">
    <property type="entry name" value="HATPase_EvgS-ArcB-TorS-like"/>
    <property type="match status" value="1"/>
</dbReference>
<dbReference type="CDD" id="cd17546">
    <property type="entry name" value="REC_hyHK_CKI1_RcsC-like"/>
    <property type="match status" value="2"/>
</dbReference>
<dbReference type="Proteomes" id="UP000005459">
    <property type="component" value="Unassembled WGS sequence"/>
</dbReference>
<feature type="transmembrane region" description="Helical" evidence="14">
    <location>
        <begin position="12"/>
        <end position="31"/>
    </location>
</feature>
<dbReference type="Pfam" id="PF00072">
    <property type="entry name" value="Response_reg"/>
    <property type="match status" value="2"/>
</dbReference>
<feature type="compositionally biased region" description="Pro residues" evidence="13">
    <location>
        <begin position="768"/>
        <end position="778"/>
    </location>
</feature>
<evidence type="ECO:0000256" key="1">
    <source>
        <dbReference type="ARBA" id="ARBA00000085"/>
    </source>
</evidence>
<dbReference type="FunFam" id="3.30.565.10:FF:000010">
    <property type="entry name" value="Sensor histidine kinase RcsC"/>
    <property type="match status" value="1"/>
</dbReference>
<dbReference type="SMART" id="SM00387">
    <property type="entry name" value="HATPase_c"/>
    <property type="match status" value="1"/>
</dbReference>
<dbReference type="GO" id="GO:0000155">
    <property type="term" value="F:phosphorelay sensor kinase activity"/>
    <property type="evidence" value="ECO:0007669"/>
    <property type="project" value="InterPro"/>
</dbReference>
<dbReference type="InterPro" id="IPR036890">
    <property type="entry name" value="HATPase_C_sf"/>
</dbReference>
<dbReference type="Gene3D" id="3.40.50.2300">
    <property type="match status" value="2"/>
</dbReference>
<dbReference type="Pfam" id="PF00512">
    <property type="entry name" value="HisKA"/>
    <property type="match status" value="1"/>
</dbReference>
<dbReference type="RefSeq" id="WP_007195197.1">
    <property type="nucleotide sequence ID" value="NZ_AFWV01000018.1"/>
</dbReference>
<evidence type="ECO:0000259" key="16">
    <source>
        <dbReference type="PROSITE" id="PS50110"/>
    </source>
</evidence>
<dbReference type="PROSITE" id="PS50109">
    <property type="entry name" value="HIS_KIN"/>
    <property type="match status" value="1"/>
</dbReference>
<dbReference type="PANTHER" id="PTHR45339:SF1">
    <property type="entry name" value="HYBRID SIGNAL TRANSDUCTION HISTIDINE KINASE J"/>
    <property type="match status" value="1"/>
</dbReference>
<keyword evidence="7" id="KW-0067">ATP-binding</keyword>
<evidence type="ECO:0000256" key="9">
    <source>
        <dbReference type="ARBA" id="ARBA00064003"/>
    </source>
</evidence>